<comment type="similarity">
    <text evidence="1">Belongs to the peptidase S33 family.</text>
</comment>
<dbReference type="Proteomes" id="UP000599437">
    <property type="component" value="Unassembled WGS sequence"/>
</dbReference>
<sequence length="535" mass="55906">MAHLVRAAALAAAALLLAGTATGCGSGGSAGAADPTPTPAAPRPTSAAPTARATGDEADERLPAPPARLTGQRLDWKPCSAPRGAGSGARPPGGAWRCATLTAPLDHRAPDGATIGIALIRSKATDSDRRLGSLLFNFGGPGGSGVADMPGHAPSFTPLHTRYDLVGFDPRGVAASSAVVCRDDRQTEASFRLDSTPDTPAEERAYLDDSAAFGAGCAERSGKVLPYVGTSNAARDMDLIRQVLGDRKLNYFGFSYGTELGGTYAHLFPGRVGRMVLDAVVDPSADFVRHSRNQALGFQRALDSYFRSTGTSAGAGTERVVRLLDRLDERPLPAAAGRPLTQSLALTGIMSQLYSEDSRPTLTRALREAENGDGRTLLRLADAYNNRDTAGRYGTDQHAQRAIHCADAKGRVSGAEVRATHLADFRKVSPVFGPYLAWDLAGWCASWPVVGEHVTPEVGAPGAPPLLVIGGKGDAATPYEGSLRMVEELGDGVGVQLTYEGEGHGAYLTGNRCIGRAVDAYFLNGRVPANDTTCS</sequence>
<keyword evidence="8" id="KW-1185">Reference proteome</keyword>
<organism evidence="7 8">
    <name type="scientific">Streptomyces chryseus</name>
    <dbReference type="NCBI Taxonomy" id="68186"/>
    <lineage>
        <taxon>Bacteria</taxon>
        <taxon>Bacillati</taxon>
        <taxon>Actinomycetota</taxon>
        <taxon>Actinomycetes</taxon>
        <taxon>Kitasatosporales</taxon>
        <taxon>Streptomycetaceae</taxon>
        <taxon>Streptomyces</taxon>
    </lineage>
</organism>
<protein>
    <submittedName>
        <fullName evidence="7">Peptidase</fullName>
    </submittedName>
</protein>
<proteinExistence type="inferred from homology"/>
<evidence type="ECO:0000256" key="2">
    <source>
        <dbReference type="ARBA" id="ARBA00022729"/>
    </source>
</evidence>
<accession>A0ABQ3DQS0</accession>
<dbReference type="Gene3D" id="3.40.50.1820">
    <property type="entry name" value="alpha/beta hydrolase"/>
    <property type="match status" value="1"/>
</dbReference>
<evidence type="ECO:0000259" key="6">
    <source>
        <dbReference type="Pfam" id="PF08386"/>
    </source>
</evidence>
<dbReference type="PANTHER" id="PTHR43248:SF29">
    <property type="entry name" value="TRIPEPTIDYL AMINOPEPTIDASE"/>
    <property type="match status" value="1"/>
</dbReference>
<feature type="chain" id="PRO_5046188496" evidence="5">
    <location>
        <begin position="24"/>
        <end position="535"/>
    </location>
</feature>
<evidence type="ECO:0000256" key="3">
    <source>
        <dbReference type="ARBA" id="ARBA00022801"/>
    </source>
</evidence>
<evidence type="ECO:0000313" key="8">
    <source>
        <dbReference type="Proteomes" id="UP000599437"/>
    </source>
</evidence>
<feature type="region of interest" description="Disordered" evidence="4">
    <location>
        <begin position="25"/>
        <end position="93"/>
    </location>
</feature>
<keyword evidence="3" id="KW-0378">Hydrolase</keyword>
<dbReference type="PROSITE" id="PS51257">
    <property type="entry name" value="PROKAR_LIPOPROTEIN"/>
    <property type="match status" value="1"/>
</dbReference>
<name>A0ABQ3DQS0_9ACTN</name>
<gene>
    <name evidence="7" type="ORF">GCM10010346_39810</name>
</gene>
<evidence type="ECO:0000256" key="1">
    <source>
        <dbReference type="ARBA" id="ARBA00010088"/>
    </source>
</evidence>
<dbReference type="InterPro" id="IPR029058">
    <property type="entry name" value="AB_hydrolase_fold"/>
</dbReference>
<feature type="compositionally biased region" description="Low complexity" evidence="4">
    <location>
        <begin position="43"/>
        <end position="53"/>
    </location>
</feature>
<evidence type="ECO:0000313" key="7">
    <source>
        <dbReference type="EMBL" id="GHB12354.1"/>
    </source>
</evidence>
<dbReference type="RefSeq" id="WP_189715632.1">
    <property type="nucleotide sequence ID" value="NZ_BMVO01000012.1"/>
</dbReference>
<feature type="compositionally biased region" description="Low complexity" evidence="4">
    <location>
        <begin position="80"/>
        <end position="93"/>
    </location>
</feature>
<evidence type="ECO:0000256" key="4">
    <source>
        <dbReference type="SAM" id="MobiDB-lite"/>
    </source>
</evidence>
<reference evidence="8" key="1">
    <citation type="journal article" date="2019" name="Int. J. Syst. Evol. Microbiol.">
        <title>The Global Catalogue of Microorganisms (GCM) 10K type strain sequencing project: providing services to taxonomists for standard genome sequencing and annotation.</title>
        <authorList>
            <consortium name="The Broad Institute Genomics Platform"/>
            <consortium name="The Broad Institute Genome Sequencing Center for Infectious Disease"/>
            <person name="Wu L."/>
            <person name="Ma J."/>
        </authorList>
    </citation>
    <scope>NUCLEOTIDE SEQUENCE [LARGE SCALE GENOMIC DNA]</scope>
    <source>
        <strain evidence="8">JCM 4737</strain>
    </source>
</reference>
<dbReference type="InterPro" id="IPR013595">
    <property type="entry name" value="Pept_S33_TAP-like_C"/>
</dbReference>
<dbReference type="EMBL" id="BMVO01000012">
    <property type="protein sequence ID" value="GHB12354.1"/>
    <property type="molecule type" value="Genomic_DNA"/>
</dbReference>
<dbReference type="Pfam" id="PF08386">
    <property type="entry name" value="Abhydrolase_4"/>
    <property type="match status" value="1"/>
</dbReference>
<evidence type="ECO:0000256" key="5">
    <source>
        <dbReference type="SAM" id="SignalP"/>
    </source>
</evidence>
<dbReference type="PANTHER" id="PTHR43248">
    <property type="entry name" value="2-SUCCINYL-6-HYDROXY-2,4-CYCLOHEXADIENE-1-CARBOXYLATE SYNTHASE"/>
    <property type="match status" value="1"/>
</dbReference>
<comment type="caution">
    <text evidence="7">The sequence shown here is derived from an EMBL/GenBank/DDBJ whole genome shotgun (WGS) entry which is preliminary data.</text>
</comment>
<dbReference type="InterPro" id="IPR051601">
    <property type="entry name" value="Serine_prot/Carboxylest_S33"/>
</dbReference>
<feature type="signal peptide" evidence="5">
    <location>
        <begin position="1"/>
        <end position="23"/>
    </location>
</feature>
<dbReference type="SUPFAM" id="SSF53474">
    <property type="entry name" value="alpha/beta-Hydrolases"/>
    <property type="match status" value="1"/>
</dbReference>
<feature type="domain" description="Peptidase S33 tripeptidyl aminopeptidase-like C-terminal" evidence="6">
    <location>
        <begin position="429"/>
        <end position="534"/>
    </location>
</feature>
<keyword evidence="2 5" id="KW-0732">Signal</keyword>